<accession>A0ACC3DZR0</accession>
<dbReference type="Proteomes" id="UP001186974">
    <property type="component" value="Unassembled WGS sequence"/>
</dbReference>
<comment type="caution">
    <text evidence="1">The sequence shown here is derived from an EMBL/GenBank/DDBJ whole genome shotgun (WGS) entry which is preliminary data.</text>
</comment>
<evidence type="ECO:0000313" key="1">
    <source>
        <dbReference type="EMBL" id="KAK3082158.1"/>
    </source>
</evidence>
<gene>
    <name evidence="1" type="ORF">LTS18_001998</name>
</gene>
<dbReference type="EMBL" id="JAWDJW010000006">
    <property type="protein sequence ID" value="KAK3082158.1"/>
    <property type="molecule type" value="Genomic_DNA"/>
</dbReference>
<evidence type="ECO:0000313" key="2">
    <source>
        <dbReference type="Proteomes" id="UP001186974"/>
    </source>
</evidence>
<keyword evidence="2" id="KW-1185">Reference proteome</keyword>
<proteinExistence type="predicted"/>
<protein>
    <submittedName>
        <fullName evidence="1">Uncharacterized protein</fullName>
    </submittedName>
</protein>
<sequence length="186" mass="20049">MTACMRGLHITVNPADVDTAIEPAIHRFSSTPGKQPPKLILVILPANEKTIYNKVKYVCDVKEVILNVCVVAHKFAKANAQYYANVALKINLKLGGRNQYLDHSKLGVVAEGRTMVVGVDVTHPSPGSSSNAPSVASVVASVDQWLAQWPADLRVQNGRQEMVSDLAGLFKSRLAVPPPMLELLAG</sequence>
<reference evidence="1" key="1">
    <citation type="submission" date="2024-09" db="EMBL/GenBank/DDBJ databases">
        <title>Black Yeasts Isolated from many extreme environments.</title>
        <authorList>
            <person name="Coleine C."/>
            <person name="Stajich J.E."/>
            <person name="Selbmann L."/>
        </authorList>
    </citation>
    <scope>NUCLEOTIDE SEQUENCE</scope>
    <source>
        <strain evidence="1">CCFEE 5737</strain>
    </source>
</reference>
<name>A0ACC3DZR0_9PEZI</name>
<organism evidence="1 2">
    <name type="scientific">Coniosporium uncinatum</name>
    <dbReference type="NCBI Taxonomy" id="93489"/>
    <lineage>
        <taxon>Eukaryota</taxon>
        <taxon>Fungi</taxon>
        <taxon>Dikarya</taxon>
        <taxon>Ascomycota</taxon>
        <taxon>Pezizomycotina</taxon>
        <taxon>Dothideomycetes</taxon>
        <taxon>Dothideomycetes incertae sedis</taxon>
        <taxon>Coniosporium</taxon>
    </lineage>
</organism>